<protein>
    <submittedName>
        <fullName evidence="1">Uncharacterized protein</fullName>
    </submittedName>
</protein>
<comment type="caution">
    <text evidence="1">The sequence shown here is derived from an EMBL/GenBank/DDBJ whole genome shotgun (WGS) entry which is preliminary data.</text>
</comment>
<accession>A0A0F8YIK9</accession>
<dbReference type="AlphaFoldDB" id="A0A0F8YIK9"/>
<reference evidence="1" key="1">
    <citation type="journal article" date="2015" name="Nature">
        <title>Complex archaea that bridge the gap between prokaryotes and eukaryotes.</title>
        <authorList>
            <person name="Spang A."/>
            <person name="Saw J.H."/>
            <person name="Jorgensen S.L."/>
            <person name="Zaremba-Niedzwiedzka K."/>
            <person name="Martijn J."/>
            <person name="Lind A.E."/>
            <person name="van Eijk R."/>
            <person name="Schleper C."/>
            <person name="Guy L."/>
            <person name="Ettema T.J."/>
        </authorList>
    </citation>
    <scope>NUCLEOTIDE SEQUENCE</scope>
</reference>
<sequence length="201" mass="22602">MVIIFYDADKEQIYICTEREKMKSISINDPDILTHVPNDDVLYVQNAHFITKKQFGDWLEGNGPSLDSEPHRFTGFLDEDSVPYTETAEAMQEAASQYEHSKFIHPAHNGTILIVDLKTPKYPNGVELTGKYDFLCVDDVGGFDGLEESMHYRSLLAKGKIEVVGYDYVKKHYNKKKTTSMADAALDAILIKSDARGSAEA</sequence>
<gene>
    <name evidence="1" type="ORF">LCGC14_3150760</name>
</gene>
<dbReference type="EMBL" id="LAZR01069349">
    <property type="protein sequence ID" value="KKK47876.1"/>
    <property type="molecule type" value="Genomic_DNA"/>
</dbReference>
<feature type="non-terminal residue" evidence="1">
    <location>
        <position position="201"/>
    </location>
</feature>
<name>A0A0F8YIK9_9ZZZZ</name>
<evidence type="ECO:0000313" key="1">
    <source>
        <dbReference type="EMBL" id="KKK47876.1"/>
    </source>
</evidence>
<organism evidence="1">
    <name type="scientific">marine sediment metagenome</name>
    <dbReference type="NCBI Taxonomy" id="412755"/>
    <lineage>
        <taxon>unclassified sequences</taxon>
        <taxon>metagenomes</taxon>
        <taxon>ecological metagenomes</taxon>
    </lineage>
</organism>
<proteinExistence type="predicted"/>